<dbReference type="Proteomes" id="UP001230649">
    <property type="component" value="Unassembled WGS sequence"/>
</dbReference>
<evidence type="ECO:0000313" key="1">
    <source>
        <dbReference type="EMBL" id="KAJ9112827.1"/>
    </source>
</evidence>
<organism evidence="1 2">
    <name type="scientific">Naganishia adeliensis</name>
    <dbReference type="NCBI Taxonomy" id="92952"/>
    <lineage>
        <taxon>Eukaryota</taxon>
        <taxon>Fungi</taxon>
        <taxon>Dikarya</taxon>
        <taxon>Basidiomycota</taxon>
        <taxon>Agaricomycotina</taxon>
        <taxon>Tremellomycetes</taxon>
        <taxon>Filobasidiales</taxon>
        <taxon>Filobasidiaceae</taxon>
        <taxon>Naganishia</taxon>
    </lineage>
</organism>
<evidence type="ECO:0000313" key="2">
    <source>
        <dbReference type="Proteomes" id="UP001230649"/>
    </source>
</evidence>
<comment type="caution">
    <text evidence="1">The sequence shown here is derived from an EMBL/GenBank/DDBJ whole genome shotgun (WGS) entry which is preliminary data.</text>
</comment>
<reference evidence="1" key="1">
    <citation type="submission" date="2023-04" db="EMBL/GenBank/DDBJ databases">
        <title>Draft Genome sequencing of Naganishia species isolated from polar environments using Oxford Nanopore Technology.</title>
        <authorList>
            <person name="Leo P."/>
            <person name="Venkateswaran K."/>
        </authorList>
    </citation>
    <scope>NUCLEOTIDE SEQUENCE</scope>
    <source>
        <strain evidence="1">MNA-CCFEE 5262</strain>
    </source>
</reference>
<proteinExistence type="predicted"/>
<name>A0ACC2WP34_9TREE</name>
<keyword evidence="2" id="KW-1185">Reference proteome</keyword>
<accession>A0ACC2WP34</accession>
<protein>
    <submittedName>
        <fullName evidence="1">Uncharacterized protein</fullName>
    </submittedName>
</protein>
<sequence>MSSSTHHNATFTWPPTKSQRVVVTGTFDNWSGNTHALERDPSTGYFSTTVPVPYGEKVAYKYVVDGQWMTREDEAKEWDSAGNMNNVYTAPHAPKVSEPTAPTSPPTQSRTLPTSGVVSSPVAPNTSTQTTESRRSIDQRVPEQTSHVQTLASQPAVNTTSSADKSATSVSNTTSPSSRTEDTTDKKHGLAAVAASAASAIGLHKGSRQGTTASASTDQTGDRPRPATTMLPRRSTHAVPSTTNTSSTTQNKPSAVEQVKTKAENLVASAVPGSSTASKHVDSASTQSASAPVARSEPSVGHTTSSLAGLNLGAPIGAASSATYNSAHTTTTTTTSSGAFNSSSAVTADRPKTLLAEPKSTHVSTSDETAVAPKTEGPKTAIPQPAVVVPGAAPTASLTSKSISSETAGVTSKPISSETAAAPKDEGPRTAIPHPSVEGTTSTSATSSQTPVNVPTGAANTVSTTTAPIGETVNAQAEKLTHAAQQVGTSAFAAISMAASGLVIGLGDAVHAVTGVDIVHKDPVSPSSTSPKTLSDLEEGRGNEIASEDLGRDGVVAERKGSAVAMTVPFESQLKRSPRLAQGGFALPTSASVSSPTAAIRPGVHRAPSSSASLYKSEAQELRRRSWNLNSQQPQISIEEAKRAGINPKDLPTLENGPASARSAEALANALAAPIPVAKDTAAQASSSARDFTNNTFGQAPAVPAKSQEPIHFAKTTAPAPVQQRSPVTTSYTDIPLPPAKDGLPAPQDDADIQAARSVPRANVTSTGLHPTNPRISAPVHGSMAGSQPSGPAAVKANTNAATASSPTSPKQPDVFSSNKHDKPAVSAGEKKAEYKTDLPAQHETKNTNHKSVPMPVITSIGDNTKDRTQPSLADNAAKEVSSNPAASTHQAKAEAHAGINNDVDGVPSRSYAKQPTNDTAVTGLPLATTQKPVSDLSAAPVTGPATPVKPVVVEPASAVQTPVSRLAAAEAQASPAAGSTASATSSTNKRKSGFLSKVKNVFHKDKTAK</sequence>
<dbReference type="EMBL" id="JASBWS010000014">
    <property type="protein sequence ID" value="KAJ9112827.1"/>
    <property type="molecule type" value="Genomic_DNA"/>
</dbReference>
<gene>
    <name evidence="1" type="ORF">QFC20_002155</name>
</gene>